<evidence type="ECO:0000313" key="2">
    <source>
        <dbReference type="EMBL" id="KAJ6255680.1"/>
    </source>
</evidence>
<sequence length="566" mass="63755">MSVERQGRNPTVKKKKKPRSVSVGRRKVVGVKKINTFGLGTTKKITKKKVVGKPNTKKTIPKGLTNPRSNNELKHKTKKLNTNNRTNYSQQIMNALDLILQMVPFLTQVNLSSKNIIENFLQTIAKNIDSANKEISLRSFQILKLLYEQNSELILGQLANLRNTSRLKLCKHLIKTDSDLDLDTLAPNGGTDPQRSPRQIRKKGTSKGGTTKKRATQNKDIKTGNEKGTNRTSLRGRKSVGLKRRTRGKSLPRKPVRINNSSLTSNGSNEDFGGIIKSLKKNKATKGTKLTGKKKGSGRGRARARGRGRGGGTGRGRGRGRGRGKGKKKEKEIIEEIEVKLAISTLEQGILDSENEAVENYCDQMETHIQEKGSEDWDPSFPRAIKIILLGLNSENEEIRTRISFTLQTLLETFENKFKSNTKMIIDTIIEESKNSPDNIIQELLTYLPQINKTLSTLQALKTLTPYLPTNDSTTLQIILGIFKDLCPFFAKSELETQITTIITHFKVLLNNNNPKIRRGVVTCIVEFWDIIGEEIESKYLKNVLNSNVLQLIKKFVQQKRKRENY</sequence>
<dbReference type="SUPFAM" id="SSF48371">
    <property type="entry name" value="ARM repeat"/>
    <property type="match status" value="1"/>
</dbReference>
<feature type="compositionally biased region" description="Basic residues" evidence="1">
    <location>
        <begin position="316"/>
        <end position="328"/>
    </location>
</feature>
<feature type="compositionally biased region" description="Polar residues" evidence="1">
    <location>
        <begin position="258"/>
        <end position="269"/>
    </location>
</feature>
<feature type="region of interest" description="Disordered" evidence="1">
    <location>
        <begin position="181"/>
        <end position="330"/>
    </location>
</feature>
<dbReference type="EMBL" id="JAOAOG010000003">
    <property type="protein sequence ID" value="KAJ6255680.1"/>
    <property type="molecule type" value="Genomic_DNA"/>
</dbReference>
<feature type="compositionally biased region" description="Basic and acidic residues" evidence="1">
    <location>
        <begin position="217"/>
        <end position="229"/>
    </location>
</feature>
<evidence type="ECO:0000313" key="3">
    <source>
        <dbReference type="Proteomes" id="UP001150062"/>
    </source>
</evidence>
<proteinExistence type="predicted"/>
<organism evidence="2 3">
    <name type="scientific">Anaeramoeba flamelloides</name>
    <dbReference type="NCBI Taxonomy" id="1746091"/>
    <lineage>
        <taxon>Eukaryota</taxon>
        <taxon>Metamonada</taxon>
        <taxon>Anaeramoebidae</taxon>
        <taxon>Anaeramoeba</taxon>
    </lineage>
</organism>
<dbReference type="InterPro" id="IPR016024">
    <property type="entry name" value="ARM-type_fold"/>
</dbReference>
<comment type="caution">
    <text evidence="2">The sequence shown here is derived from an EMBL/GenBank/DDBJ whole genome shotgun (WGS) entry which is preliminary data.</text>
</comment>
<feature type="region of interest" description="Disordered" evidence="1">
    <location>
        <begin position="1"/>
        <end position="24"/>
    </location>
</feature>
<keyword evidence="3" id="KW-1185">Reference proteome</keyword>
<reference evidence="2" key="1">
    <citation type="submission" date="2022-08" db="EMBL/GenBank/DDBJ databases">
        <title>Novel sulfate-reducing endosymbionts in the free-living metamonad Anaeramoeba.</title>
        <authorList>
            <person name="Jerlstrom-Hultqvist J."/>
            <person name="Cepicka I."/>
            <person name="Gallot-Lavallee L."/>
            <person name="Salas-Leiva D."/>
            <person name="Curtis B.A."/>
            <person name="Zahonova K."/>
            <person name="Pipaliya S."/>
            <person name="Dacks J."/>
            <person name="Roger A.J."/>
        </authorList>
    </citation>
    <scope>NUCLEOTIDE SEQUENCE</scope>
    <source>
        <strain evidence="2">Schooner1</strain>
    </source>
</reference>
<dbReference type="Gene3D" id="1.25.10.10">
    <property type="entry name" value="Leucine-rich Repeat Variant"/>
    <property type="match status" value="1"/>
</dbReference>
<feature type="compositionally biased region" description="Basic residues" evidence="1">
    <location>
        <begin position="198"/>
        <end position="216"/>
    </location>
</feature>
<dbReference type="Proteomes" id="UP001150062">
    <property type="component" value="Unassembled WGS sequence"/>
</dbReference>
<gene>
    <name evidence="2" type="ORF">M0813_11240</name>
</gene>
<feature type="compositionally biased region" description="Basic residues" evidence="1">
    <location>
        <begin position="278"/>
        <end position="308"/>
    </location>
</feature>
<feature type="compositionally biased region" description="Basic residues" evidence="1">
    <location>
        <begin position="234"/>
        <end position="256"/>
    </location>
</feature>
<name>A0ABQ8ZFI1_9EUKA</name>
<accession>A0ABQ8ZFI1</accession>
<feature type="compositionally biased region" description="Basic residues" evidence="1">
    <location>
        <begin position="11"/>
        <end position="24"/>
    </location>
</feature>
<protein>
    <submittedName>
        <fullName evidence="2">Clip-associated protein</fullName>
    </submittedName>
</protein>
<evidence type="ECO:0000256" key="1">
    <source>
        <dbReference type="SAM" id="MobiDB-lite"/>
    </source>
</evidence>
<dbReference type="InterPro" id="IPR011989">
    <property type="entry name" value="ARM-like"/>
</dbReference>